<proteinExistence type="predicted"/>
<evidence type="ECO:0000313" key="1">
    <source>
        <dbReference type="EMBL" id="KKT72093.1"/>
    </source>
</evidence>
<name>A0A0G1JL43_9BACT</name>
<evidence type="ECO:0000313" key="2">
    <source>
        <dbReference type="Proteomes" id="UP000034154"/>
    </source>
</evidence>
<protein>
    <submittedName>
        <fullName evidence="1">Uncharacterized protein</fullName>
    </submittedName>
</protein>
<dbReference type="EMBL" id="LCJB01000001">
    <property type="protein sequence ID" value="KKT72093.1"/>
    <property type="molecule type" value="Genomic_DNA"/>
</dbReference>
<feature type="non-terminal residue" evidence="1">
    <location>
        <position position="1"/>
    </location>
</feature>
<sequence length="753" mass="85443">EEKMKLTHLNPARFLTNTYYRFAIPGDQLYTNEWVFNDGQLCQFDYRWTNSSDYSGRTDIKGPVMMADPPSDAVRTQAGDCQNITFMNNEPLITESFEYSGNGITSITAEEMALYVNSTVEYLATELDRVLYDYPTDTNQLYGDNKYHIINYGCIANQEHTERYKIMEHKLEYLKEQTGIGFYVLYIGVNFMLDADQNVRNNFARDIYNKSDYLKSHPNSILLVIPYVRIEGGYGTAPKQYLMPGICDNRNHVSGDIFVQAPFSGSFDLILGVYKYINKPCRVYSAFLFADGSISYKYKNLGNNGVNFYMEPEFEEMKDLEKPSPVYNVYGGTGSAPTGKPEEQYALELYQFELAREDILARAAQNSEWTAIESKQFMEKYIPEYYKCYAEHQAFEFNGLREWLNLWNIMWFDGYGEDEKYMNLDDVCYDYGYMPLISPVVLGICDVLGLVPGIDQLADAAGFIFASAMGDYEQMACYSAGLLITGGGALLVKGAMRGQHLLYKGARWVLDGAGSTYRKITNKAETFAPHIQKLFKFDSPPSFTDETINALNEKIARNEITPAQVKGVMDESGDLAKRERVLGIVGDLAAQLNFKPSWLPDRIIVGNADNPKGLIGVYNKQMPDGTFISDTKNAIESIEFPQTNASNFSTTSKEGFKLLNTDNSLYLNGDQYWEEYNLPWLKKITDSKADVVVLSDKENDLLKFQLNADFSFRIVSGSRVKTGFGKEIDFMESLVVEGKYEWDALKGIYIPIP</sequence>
<dbReference type="Proteomes" id="UP000034154">
    <property type="component" value="Unassembled WGS sequence"/>
</dbReference>
<organism evidence="1 2">
    <name type="scientific">Candidatus Uhrbacteria bacterium GW2011_GWF2_44_350</name>
    <dbReference type="NCBI Taxonomy" id="1619000"/>
    <lineage>
        <taxon>Bacteria</taxon>
        <taxon>Candidatus Uhriibacteriota</taxon>
    </lineage>
</organism>
<dbReference type="AlphaFoldDB" id="A0A0G1JL43"/>
<comment type="caution">
    <text evidence="1">The sequence shown here is derived from an EMBL/GenBank/DDBJ whole genome shotgun (WGS) entry which is preliminary data.</text>
</comment>
<gene>
    <name evidence="1" type="ORF">UW63_C0001G0015</name>
</gene>
<reference evidence="1 2" key="1">
    <citation type="journal article" date="2015" name="Nature">
        <title>rRNA introns, odd ribosomes, and small enigmatic genomes across a large radiation of phyla.</title>
        <authorList>
            <person name="Brown C.T."/>
            <person name="Hug L.A."/>
            <person name="Thomas B.C."/>
            <person name="Sharon I."/>
            <person name="Castelle C.J."/>
            <person name="Singh A."/>
            <person name="Wilkins M.J."/>
            <person name="Williams K.H."/>
            <person name="Banfield J.F."/>
        </authorList>
    </citation>
    <scope>NUCLEOTIDE SEQUENCE [LARGE SCALE GENOMIC DNA]</scope>
</reference>
<accession>A0A0G1JL43</accession>